<evidence type="ECO:0000313" key="1">
    <source>
        <dbReference type="EMBL" id="VDR40032.1"/>
    </source>
</evidence>
<gene>
    <name evidence="1" type="ORF">NCTC10741_03184</name>
</gene>
<name>A0A3P8LFX5_TSUPA</name>
<dbReference type="AlphaFoldDB" id="A0A3P8LFX5"/>
<protein>
    <submittedName>
        <fullName evidence="1">Uncharacterized protein</fullName>
    </submittedName>
</protein>
<proteinExistence type="predicted"/>
<evidence type="ECO:0000313" key="2">
    <source>
        <dbReference type="Proteomes" id="UP000271626"/>
    </source>
</evidence>
<sequence length="83" mass="9411">MTFPTFDTARTDEDNQDRYVHAERGIDFHIDALDQWVTAPARIVFNGRGCEFELGPYSLCEGDAIELYKMLGLFLGHADLEAL</sequence>
<dbReference type="RefSeq" id="WP_126197065.1">
    <property type="nucleotide sequence ID" value="NZ_CP085954.1"/>
</dbReference>
<accession>A0A3P8LFX5</accession>
<reference evidence="1 2" key="1">
    <citation type="submission" date="2018-12" db="EMBL/GenBank/DDBJ databases">
        <authorList>
            <consortium name="Pathogen Informatics"/>
        </authorList>
    </citation>
    <scope>NUCLEOTIDE SEQUENCE [LARGE SCALE GENOMIC DNA]</scope>
    <source>
        <strain evidence="1 2">NCTC10741</strain>
    </source>
</reference>
<organism evidence="1 2">
    <name type="scientific">Tsukamurella paurometabola</name>
    <name type="common">Corynebacterium paurometabolum</name>
    <dbReference type="NCBI Taxonomy" id="2061"/>
    <lineage>
        <taxon>Bacteria</taxon>
        <taxon>Bacillati</taxon>
        <taxon>Actinomycetota</taxon>
        <taxon>Actinomycetes</taxon>
        <taxon>Mycobacteriales</taxon>
        <taxon>Tsukamurellaceae</taxon>
        <taxon>Tsukamurella</taxon>
    </lineage>
</organism>
<dbReference type="EMBL" id="LR131273">
    <property type="protein sequence ID" value="VDR40032.1"/>
    <property type="molecule type" value="Genomic_DNA"/>
</dbReference>
<dbReference type="Proteomes" id="UP000271626">
    <property type="component" value="Chromosome"/>
</dbReference>